<name>A0A139SN23_9BACT</name>
<dbReference type="Proteomes" id="UP000071392">
    <property type="component" value="Unassembled WGS sequence"/>
</dbReference>
<reference evidence="2 3" key="1">
    <citation type="submission" date="2016-02" db="EMBL/GenBank/DDBJ databases">
        <authorList>
            <person name="Wen L."/>
            <person name="He K."/>
            <person name="Yang H."/>
        </authorList>
    </citation>
    <scope>NUCLEOTIDE SEQUENCE [LARGE SCALE GENOMIC DNA]</scope>
    <source>
        <strain evidence="2 3">CV41</strain>
    </source>
</reference>
<dbReference type="RefSeq" id="WP_068711696.1">
    <property type="nucleotide sequence ID" value="NZ_LSZP01000033.1"/>
</dbReference>
<dbReference type="AlphaFoldDB" id="A0A139SN23"/>
<gene>
    <name evidence="2" type="ORF">AXK12_04610</name>
</gene>
<dbReference type="PROSITE" id="PS51257">
    <property type="entry name" value="PROKAR_LIPOPROTEIN"/>
    <property type="match status" value="1"/>
</dbReference>
<keyword evidence="1" id="KW-0732">Signal</keyword>
<protein>
    <recommendedName>
        <fullName evidence="4">Lipoprotein</fullName>
    </recommendedName>
</protein>
<evidence type="ECO:0000256" key="1">
    <source>
        <dbReference type="SAM" id="SignalP"/>
    </source>
</evidence>
<feature type="signal peptide" evidence="1">
    <location>
        <begin position="1"/>
        <end position="26"/>
    </location>
</feature>
<dbReference type="EMBL" id="LSZP01000033">
    <property type="protein sequence ID" value="KXU35968.1"/>
    <property type="molecule type" value="Genomic_DNA"/>
</dbReference>
<evidence type="ECO:0000313" key="2">
    <source>
        <dbReference type="EMBL" id="KXU35968.1"/>
    </source>
</evidence>
<sequence length="149" mass="16781">MNRCVPVFLLALIALLPLGLSGCATKPTAQRSAELNLAQFHRVYVETRLNDNHAIDAKIASELRRRGFTASHGHLSMMPEDTEVLIRYDARWTWDFRAYLIELHLAASTAKTHKPIATGQLRQLGLRPKPPEALITRLLDQFLKGNATR</sequence>
<comment type="caution">
    <text evidence="2">The sequence shown here is derived from an EMBL/GenBank/DDBJ whole genome shotgun (WGS) entry which is preliminary data.</text>
</comment>
<proteinExistence type="predicted"/>
<accession>A0A139SN23</accession>
<feature type="chain" id="PRO_5007299283" description="Lipoprotein" evidence="1">
    <location>
        <begin position="27"/>
        <end position="149"/>
    </location>
</feature>
<organism evidence="2 3">
    <name type="scientific">Cephaloticoccus capnophilus</name>
    <dbReference type="NCBI Taxonomy" id="1548208"/>
    <lineage>
        <taxon>Bacteria</taxon>
        <taxon>Pseudomonadati</taxon>
        <taxon>Verrucomicrobiota</taxon>
        <taxon>Opitutia</taxon>
        <taxon>Opitutales</taxon>
        <taxon>Opitutaceae</taxon>
        <taxon>Cephaloticoccus</taxon>
    </lineage>
</organism>
<keyword evidence="3" id="KW-1185">Reference proteome</keyword>
<dbReference type="OrthoDB" id="1436842at2"/>
<evidence type="ECO:0008006" key="4">
    <source>
        <dbReference type="Google" id="ProtNLM"/>
    </source>
</evidence>
<evidence type="ECO:0000313" key="3">
    <source>
        <dbReference type="Proteomes" id="UP000071392"/>
    </source>
</evidence>